<dbReference type="AlphaFoldDB" id="A0A2K9DQP2"/>
<evidence type="ECO:0000313" key="2">
    <source>
        <dbReference type="Proteomes" id="UP000233276"/>
    </source>
</evidence>
<accession>A0A2K9DQP2</accession>
<dbReference type="RefSeq" id="WP_036283415.1">
    <property type="nucleotide sequence ID" value="NZ_CP025299.1"/>
</dbReference>
<protein>
    <submittedName>
        <fullName evidence="1">Uncharacterized protein</fullName>
    </submittedName>
</protein>
<proteinExistence type="predicted"/>
<sequence>MAVAASLSACTSPAKGTAESVSGTVGEAGIELHLEGVTVTAGADVAPSGTTMTLTSDTRAQEDLGEYATALSGGVSITLGDGLQPASPISISFDVGRDLQAGVDVDGTVVPNIFALSSQTAAGDWVAPTIAQADLNTGIVSAQVTHLSWFSPISVAIGEAWKAVKQSMGIETARPECATDRPKLNGVEVDGQPWNAWVCLVADGSGVSVELTSNANLPFIFLTRPAATVTTHPEVSFSAIGTQAFFDVLRPDKADLLLQGGSVTLDFGGATPDRISMRQDGGLSVIRILLDVAGAFTPAKAAQSLLMDKFGQLECFAKLAQTGLSVSASVEQVASFTGAFFSCASAALGDFPGVSTILWVLGAAPGSVVAMVQGALNLVTGLNETQVVFLSSASAKPEVNCEQMNAAAYQRGVRTAELHSEIPPFIHGTTDGMLQFAGGPLATATMRKAVRVNACAYPTSFESAITQWNAQLNPADMKALVDGLRSSADYAESTRGNALVFTAVIPGEDNGIMSGYARSFTYAFVGETWVALSAVEDTLPYLDSALAGIR</sequence>
<dbReference type="EMBL" id="CP025299">
    <property type="protein sequence ID" value="AUG29546.1"/>
    <property type="molecule type" value="Genomic_DNA"/>
</dbReference>
<gene>
    <name evidence="1" type="ORF">CXR34_08860</name>
</gene>
<dbReference type="KEGG" id="mhos:CXR34_08860"/>
<name>A0A2K9DQP2_9MICO</name>
<evidence type="ECO:0000313" key="1">
    <source>
        <dbReference type="EMBL" id="AUG29546.1"/>
    </source>
</evidence>
<organism evidence="1 2">
    <name type="scientific">Microbacterium hominis</name>
    <dbReference type="NCBI Taxonomy" id="162426"/>
    <lineage>
        <taxon>Bacteria</taxon>
        <taxon>Bacillati</taxon>
        <taxon>Actinomycetota</taxon>
        <taxon>Actinomycetes</taxon>
        <taxon>Micrococcales</taxon>
        <taxon>Microbacteriaceae</taxon>
        <taxon>Microbacterium</taxon>
    </lineage>
</organism>
<reference evidence="1 2" key="1">
    <citation type="submission" date="2017-12" db="EMBL/GenBank/DDBJ databases">
        <title>Isolation and characterization of estrogens degradatiion strain Microbacterium hominis SJTG1.</title>
        <authorList>
            <person name="Xiong W."/>
            <person name="Yin C."/>
            <person name="Zheng D."/>
            <person name="Liang R."/>
        </authorList>
    </citation>
    <scope>NUCLEOTIDE SEQUENCE [LARGE SCALE GENOMIC DNA]</scope>
    <source>
        <strain evidence="1 2">SJTG1</strain>
    </source>
</reference>
<dbReference type="Proteomes" id="UP000233276">
    <property type="component" value="Chromosome"/>
</dbReference>